<dbReference type="PROSITE" id="PS51755">
    <property type="entry name" value="OMPR_PHOB"/>
    <property type="match status" value="1"/>
</dbReference>
<keyword evidence="4 7" id="KW-0238">DNA-binding</keyword>
<evidence type="ECO:0000256" key="2">
    <source>
        <dbReference type="ARBA" id="ARBA00023012"/>
    </source>
</evidence>
<dbReference type="Gene3D" id="1.10.10.10">
    <property type="entry name" value="Winged helix-like DNA-binding domain superfamily/Winged helix DNA-binding domain"/>
    <property type="match status" value="1"/>
</dbReference>
<protein>
    <submittedName>
        <fullName evidence="10">DNA-binding response regulator, OmpR family, contains REC and winged-helix (WHTH) domain</fullName>
    </submittedName>
</protein>
<organism evidence="10 11">
    <name type="scientific">Psychroflexus halocasei</name>
    <dbReference type="NCBI Taxonomy" id="908615"/>
    <lineage>
        <taxon>Bacteria</taxon>
        <taxon>Pseudomonadati</taxon>
        <taxon>Bacteroidota</taxon>
        <taxon>Flavobacteriia</taxon>
        <taxon>Flavobacteriales</taxon>
        <taxon>Flavobacteriaceae</taxon>
        <taxon>Psychroflexus</taxon>
    </lineage>
</organism>
<dbReference type="CDD" id="cd00383">
    <property type="entry name" value="trans_reg_C"/>
    <property type="match status" value="1"/>
</dbReference>
<dbReference type="SUPFAM" id="SSF46894">
    <property type="entry name" value="C-terminal effector domain of the bipartite response regulators"/>
    <property type="match status" value="1"/>
</dbReference>
<dbReference type="GO" id="GO:0032993">
    <property type="term" value="C:protein-DNA complex"/>
    <property type="evidence" value="ECO:0007669"/>
    <property type="project" value="TreeGrafter"/>
</dbReference>
<dbReference type="InterPro" id="IPR001867">
    <property type="entry name" value="OmpR/PhoB-type_DNA-bd"/>
</dbReference>
<dbReference type="InterPro" id="IPR011006">
    <property type="entry name" value="CheY-like_superfamily"/>
</dbReference>
<dbReference type="SMART" id="SM00862">
    <property type="entry name" value="Trans_reg_C"/>
    <property type="match status" value="1"/>
</dbReference>
<keyword evidence="11" id="KW-1185">Reference proteome</keyword>
<dbReference type="Gene3D" id="6.10.250.690">
    <property type="match status" value="1"/>
</dbReference>
<proteinExistence type="predicted"/>
<evidence type="ECO:0000256" key="1">
    <source>
        <dbReference type="ARBA" id="ARBA00022553"/>
    </source>
</evidence>
<dbReference type="FunFam" id="3.40.50.2300:FF:000001">
    <property type="entry name" value="DNA-binding response regulator PhoB"/>
    <property type="match status" value="1"/>
</dbReference>
<evidence type="ECO:0000256" key="4">
    <source>
        <dbReference type="ARBA" id="ARBA00023125"/>
    </source>
</evidence>
<gene>
    <name evidence="10" type="ORF">SAMN05421540_103107</name>
</gene>
<feature type="domain" description="Response regulatory" evidence="8">
    <location>
        <begin position="7"/>
        <end position="121"/>
    </location>
</feature>
<keyword evidence="2" id="KW-0902">Two-component regulatory system</keyword>
<dbReference type="InterPro" id="IPR036388">
    <property type="entry name" value="WH-like_DNA-bd_sf"/>
</dbReference>
<dbReference type="Pfam" id="PF00486">
    <property type="entry name" value="Trans_reg_C"/>
    <property type="match status" value="1"/>
</dbReference>
<dbReference type="GO" id="GO:0006355">
    <property type="term" value="P:regulation of DNA-templated transcription"/>
    <property type="evidence" value="ECO:0007669"/>
    <property type="project" value="InterPro"/>
</dbReference>
<sequence length="226" mass="26183">MNNSDFTILIAEDEVDIAKFIKLGLSEEGYRCLVVKNGEDVFKVLEQNTVHIILLDWMMPKMKGIDVCKQLRHKKNTTPVIFLTAKDTVEDTIEGLRSGANDYIKKPFNFEELLARVETHLRLHYKIDEIIVLGDIQINISKHSVKKGDKKILLTDKEFNFLTHLIRHKGEVCTRQSIIENVWDIHFEYDTGILDVYMNAIRKKLKLEKNKLIKTVRGVGFIANDE</sequence>
<evidence type="ECO:0000256" key="6">
    <source>
        <dbReference type="PROSITE-ProRule" id="PRU00169"/>
    </source>
</evidence>
<feature type="modified residue" description="4-aspartylphosphate" evidence="6">
    <location>
        <position position="56"/>
    </location>
</feature>
<evidence type="ECO:0000256" key="3">
    <source>
        <dbReference type="ARBA" id="ARBA00023015"/>
    </source>
</evidence>
<dbReference type="Pfam" id="PF00072">
    <property type="entry name" value="Response_reg"/>
    <property type="match status" value="1"/>
</dbReference>
<evidence type="ECO:0000256" key="7">
    <source>
        <dbReference type="PROSITE-ProRule" id="PRU01091"/>
    </source>
</evidence>
<dbReference type="GO" id="GO:0005829">
    <property type="term" value="C:cytosol"/>
    <property type="evidence" value="ECO:0007669"/>
    <property type="project" value="TreeGrafter"/>
</dbReference>
<keyword evidence="1 6" id="KW-0597">Phosphoprotein</keyword>
<evidence type="ECO:0000313" key="10">
    <source>
        <dbReference type="EMBL" id="SEA09434.1"/>
    </source>
</evidence>
<feature type="domain" description="OmpR/PhoB-type" evidence="9">
    <location>
        <begin position="128"/>
        <end position="225"/>
    </location>
</feature>
<dbReference type="InterPro" id="IPR039420">
    <property type="entry name" value="WalR-like"/>
</dbReference>
<keyword evidence="5" id="KW-0804">Transcription</keyword>
<dbReference type="SUPFAM" id="SSF52172">
    <property type="entry name" value="CheY-like"/>
    <property type="match status" value="1"/>
</dbReference>
<evidence type="ECO:0000259" key="9">
    <source>
        <dbReference type="PROSITE" id="PS51755"/>
    </source>
</evidence>
<evidence type="ECO:0000259" key="8">
    <source>
        <dbReference type="PROSITE" id="PS50110"/>
    </source>
</evidence>
<feature type="DNA-binding region" description="OmpR/PhoB-type" evidence="7">
    <location>
        <begin position="128"/>
        <end position="225"/>
    </location>
</feature>
<dbReference type="SMART" id="SM00448">
    <property type="entry name" value="REC"/>
    <property type="match status" value="1"/>
</dbReference>
<evidence type="ECO:0000313" key="11">
    <source>
        <dbReference type="Proteomes" id="UP000198820"/>
    </source>
</evidence>
<accession>A0A1H3YEJ2</accession>
<dbReference type="PANTHER" id="PTHR48111">
    <property type="entry name" value="REGULATOR OF RPOS"/>
    <property type="match status" value="1"/>
</dbReference>
<dbReference type="EMBL" id="FNQF01000003">
    <property type="protein sequence ID" value="SEA09434.1"/>
    <property type="molecule type" value="Genomic_DNA"/>
</dbReference>
<keyword evidence="3" id="KW-0805">Transcription regulation</keyword>
<dbReference type="PANTHER" id="PTHR48111:SF22">
    <property type="entry name" value="REGULATOR OF RPOS"/>
    <property type="match status" value="1"/>
</dbReference>
<dbReference type="STRING" id="908615.SAMN05421540_103107"/>
<dbReference type="CDD" id="cd17574">
    <property type="entry name" value="REC_OmpR"/>
    <property type="match status" value="1"/>
</dbReference>
<dbReference type="GO" id="GO:0000976">
    <property type="term" value="F:transcription cis-regulatory region binding"/>
    <property type="evidence" value="ECO:0007669"/>
    <property type="project" value="TreeGrafter"/>
</dbReference>
<reference evidence="10 11" key="1">
    <citation type="submission" date="2016-10" db="EMBL/GenBank/DDBJ databases">
        <authorList>
            <person name="de Groot N.N."/>
        </authorList>
    </citation>
    <scope>NUCLEOTIDE SEQUENCE [LARGE SCALE GENOMIC DNA]</scope>
    <source>
        <strain evidence="10 11">DSM 23581</strain>
    </source>
</reference>
<dbReference type="Gene3D" id="3.40.50.2300">
    <property type="match status" value="1"/>
</dbReference>
<dbReference type="InterPro" id="IPR001789">
    <property type="entry name" value="Sig_transdc_resp-reg_receiver"/>
</dbReference>
<dbReference type="GO" id="GO:0000156">
    <property type="term" value="F:phosphorelay response regulator activity"/>
    <property type="evidence" value="ECO:0007669"/>
    <property type="project" value="TreeGrafter"/>
</dbReference>
<dbReference type="AlphaFoldDB" id="A0A1H3YEJ2"/>
<evidence type="ECO:0000256" key="5">
    <source>
        <dbReference type="ARBA" id="ARBA00023163"/>
    </source>
</evidence>
<dbReference type="RefSeq" id="WP_093240505.1">
    <property type="nucleotide sequence ID" value="NZ_FNQF01000003.1"/>
</dbReference>
<name>A0A1H3YEJ2_9FLAO</name>
<dbReference type="InterPro" id="IPR016032">
    <property type="entry name" value="Sig_transdc_resp-reg_C-effctor"/>
</dbReference>
<dbReference type="PROSITE" id="PS50110">
    <property type="entry name" value="RESPONSE_REGULATORY"/>
    <property type="match status" value="1"/>
</dbReference>
<dbReference type="Proteomes" id="UP000198820">
    <property type="component" value="Unassembled WGS sequence"/>
</dbReference>